<dbReference type="GO" id="GO:0003735">
    <property type="term" value="F:structural constituent of ribosome"/>
    <property type="evidence" value="ECO:0007669"/>
    <property type="project" value="UniProtKB-UniRule"/>
</dbReference>
<evidence type="ECO:0000313" key="7">
    <source>
        <dbReference type="Proteomes" id="UP000074294"/>
    </source>
</evidence>
<evidence type="ECO:0000256" key="1">
    <source>
        <dbReference type="ARBA" id="ARBA00007594"/>
    </source>
</evidence>
<keyword evidence="2 4" id="KW-0689">Ribosomal protein</keyword>
<dbReference type="GO" id="GO:0022625">
    <property type="term" value="C:cytosolic large ribosomal subunit"/>
    <property type="evidence" value="ECO:0007669"/>
    <property type="project" value="UniProtKB-UniRule"/>
</dbReference>
<evidence type="ECO:0000256" key="2">
    <source>
        <dbReference type="ARBA" id="ARBA00022980"/>
    </source>
</evidence>
<proteinExistence type="inferred from homology"/>
<evidence type="ECO:0000313" key="6">
    <source>
        <dbReference type="EMBL" id="KUO40064.1"/>
    </source>
</evidence>
<evidence type="ECO:0000256" key="3">
    <source>
        <dbReference type="ARBA" id="ARBA00023274"/>
    </source>
</evidence>
<dbReference type="InterPro" id="IPR035808">
    <property type="entry name" value="Ribosomal_uL30_euk_arc"/>
</dbReference>
<comment type="subunit">
    <text evidence="4">Part of the 50S ribosomal subunit.</text>
</comment>
<name>A0A147JUE2_HADYE</name>
<dbReference type="PANTHER" id="PTHR11524">
    <property type="entry name" value="60S RIBOSOMAL PROTEIN L7"/>
    <property type="match status" value="1"/>
</dbReference>
<keyword evidence="3 4" id="KW-0687">Ribonucleoprotein</keyword>
<sequence>MAKLAVIKIRSDINARQEVKDTLRMLGLIRVNHCVLVDNNESMLGMLKKVKDYITWGEIRPDVLQLLLEKRGRLPGGKKLTDEAVRERSNLQGIAELAAAVDNGSVKLEEIGVKKVFRLHPPKRGYKSTKRPVRDLGDLGYRGEKINDLIMRMI</sequence>
<dbReference type="CDD" id="cd01657">
    <property type="entry name" value="Ribosomal_L7_archeal_euk"/>
    <property type="match status" value="1"/>
</dbReference>
<accession>A0A147JUE2</accession>
<dbReference type="InterPro" id="IPR036919">
    <property type="entry name" value="Ribo_uL30_ferredoxin-like_sf"/>
</dbReference>
<dbReference type="InterPro" id="IPR005997">
    <property type="entry name" value="Ribosomal_uL30_arc"/>
</dbReference>
<dbReference type="PANTHER" id="PTHR11524:SF16">
    <property type="entry name" value="LARGE RIBOSOMAL SUBUNIT PROTEIN UL30"/>
    <property type="match status" value="1"/>
</dbReference>
<dbReference type="NCBIfam" id="TIGR01309">
    <property type="entry name" value="uL30_arch"/>
    <property type="match status" value="1"/>
</dbReference>
<dbReference type="STRING" id="1776334.APZ16_05445"/>
<dbReference type="GO" id="GO:0003723">
    <property type="term" value="F:RNA binding"/>
    <property type="evidence" value="ECO:0007669"/>
    <property type="project" value="TreeGrafter"/>
</dbReference>
<dbReference type="SUPFAM" id="SSF55129">
    <property type="entry name" value="Ribosomal protein L30p/L7e"/>
    <property type="match status" value="1"/>
</dbReference>
<evidence type="ECO:0000259" key="5">
    <source>
        <dbReference type="Pfam" id="PF00327"/>
    </source>
</evidence>
<dbReference type="NCBIfam" id="NF004711">
    <property type="entry name" value="PRK06049.1"/>
    <property type="match status" value="1"/>
</dbReference>
<gene>
    <name evidence="6" type="primary">rpl30p</name>
    <name evidence="4" type="synonym">rpl30</name>
    <name evidence="6" type="ORF">APZ16_05445</name>
</gene>
<reference evidence="6 7" key="1">
    <citation type="journal article" date="2016" name="Nat. Microbiol.">
        <title>Genomic inference of the metabolism of cosmopolitan subsurface Archaea, Hadesarchaea.</title>
        <authorList>
            <person name="Baker B.J."/>
            <person name="Saw J.H."/>
            <person name="Lind A.E."/>
            <person name="Lazar C.S."/>
            <person name="Hinrichs K.-U."/>
            <person name="Teske A.P."/>
            <person name="Ettema T.J."/>
        </authorList>
    </citation>
    <scope>NUCLEOTIDE SEQUENCE [LARGE SCALE GENOMIC DNA]</scope>
</reference>
<feature type="domain" description="Large ribosomal subunit protein uL30-like ferredoxin-like fold" evidence="5">
    <location>
        <begin position="4"/>
        <end position="54"/>
    </location>
</feature>
<dbReference type="Proteomes" id="UP000074294">
    <property type="component" value="Unassembled WGS sequence"/>
</dbReference>
<evidence type="ECO:0000256" key="4">
    <source>
        <dbReference type="HAMAP-Rule" id="MF_01371"/>
    </source>
</evidence>
<dbReference type="Gene3D" id="1.10.15.30">
    <property type="match status" value="1"/>
</dbReference>
<dbReference type="GO" id="GO:0000463">
    <property type="term" value="P:maturation of LSU-rRNA from tricistronic rRNA transcript (SSU-rRNA, 5.8S rRNA, LSU-rRNA)"/>
    <property type="evidence" value="ECO:0007669"/>
    <property type="project" value="TreeGrafter"/>
</dbReference>
<protein>
    <recommendedName>
        <fullName evidence="4">Large ribosomal subunit protein uL30</fullName>
    </recommendedName>
</protein>
<dbReference type="PROSITE" id="PS00634">
    <property type="entry name" value="RIBOSOMAL_L30"/>
    <property type="match status" value="1"/>
</dbReference>
<organism evidence="6 7">
    <name type="scientific">Hadarchaeum yellowstonense</name>
    <dbReference type="NCBI Taxonomy" id="1776334"/>
    <lineage>
        <taxon>Archaea</taxon>
        <taxon>Methanobacteriati</taxon>
        <taxon>Candidatus Hadarchaeota</taxon>
        <taxon>Candidatus Hadarchaeia</taxon>
        <taxon>Candidatus Hadarchaeales</taxon>
        <taxon>Candidatus Hadarchaeaceae</taxon>
        <taxon>Candidatus Hadarchaeum</taxon>
    </lineage>
</organism>
<dbReference type="Pfam" id="PF00327">
    <property type="entry name" value="Ribosomal_L30"/>
    <property type="match status" value="1"/>
</dbReference>
<comment type="similarity">
    <text evidence="1 4">Belongs to the universal ribosomal protein uL30 family.</text>
</comment>
<dbReference type="HAMAP" id="MF_01371_A">
    <property type="entry name" value="Ribosomal_uL30_A"/>
    <property type="match status" value="1"/>
</dbReference>
<comment type="caution">
    <text evidence="6">The sequence shown here is derived from an EMBL/GenBank/DDBJ whole genome shotgun (WGS) entry which is preliminary data.</text>
</comment>
<dbReference type="InterPro" id="IPR018038">
    <property type="entry name" value="Ribosomal_uL30_CS"/>
</dbReference>
<dbReference type="InterPro" id="IPR016082">
    <property type="entry name" value="Ribosomal_uL30_ferredoxin-like"/>
</dbReference>
<dbReference type="InterPro" id="IPR039699">
    <property type="entry name" value="Ribosomal_uL30"/>
</dbReference>
<dbReference type="GO" id="GO:0006412">
    <property type="term" value="P:translation"/>
    <property type="evidence" value="ECO:0007669"/>
    <property type="project" value="UniProtKB-UniRule"/>
</dbReference>
<dbReference type="EMBL" id="LQMQ01000049">
    <property type="protein sequence ID" value="KUO40064.1"/>
    <property type="molecule type" value="Genomic_DNA"/>
</dbReference>
<dbReference type="AlphaFoldDB" id="A0A147JUE2"/>
<dbReference type="Gene3D" id="3.30.1390.20">
    <property type="entry name" value="Ribosomal protein L30, ferredoxin-like fold domain"/>
    <property type="match status" value="1"/>
</dbReference>